<feature type="compositionally biased region" description="Polar residues" evidence="1">
    <location>
        <begin position="536"/>
        <end position="550"/>
    </location>
</feature>
<feature type="compositionally biased region" description="Polar residues" evidence="1">
    <location>
        <begin position="502"/>
        <end position="516"/>
    </location>
</feature>
<feature type="region of interest" description="Disordered" evidence="1">
    <location>
        <begin position="247"/>
        <end position="355"/>
    </location>
</feature>
<dbReference type="OrthoDB" id="6537982at2759"/>
<dbReference type="PANTHER" id="PTHR21636">
    <property type="entry name" value="PROTEIN DOK-7"/>
    <property type="match status" value="1"/>
</dbReference>
<dbReference type="CDD" id="cd13165">
    <property type="entry name" value="PTB_DOK7"/>
    <property type="match status" value="1"/>
</dbReference>
<dbReference type="InterPro" id="IPR002404">
    <property type="entry name" value="IRS_PTB"/>
</dbReference>
<dbReference type="Proteomes" id="UP001155660">
    <property type="component" value="Chromosome A7"/>
</dbReference>
<evidence type="ECO:0000259" key="2">
    <source>
        <dbReference type="Pfam" id="PF02174"/>
    </source>
</evidence>
<reference evidence="3" key="1">
    <citation type="submission" date="2025-08" db="UniProtKB">
        <authorList>
            <consortium name="RefSeq"/>
        </authorList>
    </citation>
    <scope>IDENTIFICATION</scope>
    <source>
        <tissue evidence="3">Muscle</tissue>
    </source>
</reference>
<dbReference type="InterPro" id="IPR037748">
    <property type="entry name" value="Dok-7_PTB"/>
</dbReference>
<feature type="compositionally biased region" description="Polar residues" evidence="1">
    <location>
        <begin position="327"/>
        <end position="338"/>
    </location>
</feature>
<dbReference type="SMART" id="SM01244">
    <property type="entry name" value="IRS"/>
    <property type="match status" value="1"/>
</dbReference>
<dbReference type="GO" id="GO:0007528">
    <property type="term" value="P:neuromuscular junction development"/>
    <property type="evidence" value="ECO:0007669"/>
    <property type="project" value="TreeGrafter"/>
</dbReference>
<dbReference type="SMR" id="A0A9Q9YBH1"/>
<accession>A0A9Q9YBH1</accession>
<name>A0A9Q9YBH1_CYPCA</name>
<evidence type="ECO:0000256" key="1">
    <source>
        <dbReference type="SAM" id="MobiDB-lite"/>
    </source>
</evidence>
<dbReference type="InterPro" id="IPR037746">
    <property type="entry name" value="Dok-7"/>
</dbReference>
<feature type="region of interest" description="Disordered" evidence="1">
    <location>
        <begin position="486"/>
        <end position="557"/>
    </location>
</feature>
<gene>
    <name evidence="3" type="primary">LOC109075328</name>
</gene>
<feature type="compositionally biased region" description="Low complexity" evidence="1">
    <location>
        <begin position="260"/>
        <end position="277"/>
    </location>
</feature>
<feature type="region of interest" description="Disordered" evidence="1">
    <location>
        <begin position="404"/>
        <end position="436"/>
    </location>
</feature>
<feature type="region of interest" description="Disordered" evidence="1">
    <location>
        <begin position="773"/>
        <end position="808"/>
    </location>
</feature>
<feature type="compositionally biased region" description="Low complexity" evidence="1">
    <location>
        <begin position="339"/>
        <end position="353"/>
    </location>
</feature>
<dbReference type="GO" id="GO:0019901">
    <property type="term" value="F:protein kinase binding"/>
    <property type="evidence" value="ECO:0007669"/>
    <property type="project" value="InterPro"/>
</dbReference>
<protein>
    <submittedName>
        <fullName evidence="3">Protein Dok-7-like isoform X1</fullName>
    </submittedName>
</protein>
<dbReference type="KEGG" id="ccar:109075328"/>
<feature type="compositionally biased region" description="Basic and acidic residues" evidence="1">
    <location>
        <begin position="781"/>
        <end position="793"/>
    </location>
</feature>
<dbReference type="PANTHER" id="PTHR21636:SF2">
    <property type="entry name" value="PROTEIN DOK-7"/>
    <property type="match status" value="1"/>
</dbReference>
<proteinExistence type="predicted"/>
<evidence type="ECO:0000313" key="3">
    <source>
        <dbReference type="RefSeq" id="XP_042617147.1"/>
    </source>
</evidence>
<feature type="domain" description="IRS-type PTB" evidence="2">
    <location>
        <begin position="121"/>
        <end position="191"/>
    </location>
</feature>
<dbReference type="GeneID" id="109075328"/>
<dbReference type="AlphaFoldDB" id="A0A9Q9YBH1"/>
<dbReference type="RefSeq" id="XP_042617147.1">
    <property type="nucleotide sequence ID" value="XM_042761213.1"/>
</dbReference>
<organism evidence="3">
    <name type="scientific">Cyprinus carpio</name>
    <name type="common">Common carp</name>
    <dbReference type="NCBI Taxonomy" id="7962"/>
    <lineage>
        <taxon>Eukaryota</taxon>
        <taxon>Metazoa</taxon>
        <taxon>Chordata</taxon>
        <taxon>Craniata</taxon>
        <taxon>Vertebrata</taxon>
        <taxon>Euteleostomi</taxon>
        <taxon>Actinopterygii</taxon>
        <taxon>Neopterygii</taxon>
        <taxon>Teleostei</taxon>
        <taxon>Ostariophysi</taxon>
        <taxon>Cypriniformes</taxon>
        <taxon>Cyprinidae</taxon>
        <taxon>Cyprininae</taxon>
        <taxon>Cyprinus</taxon>
    </lineage>
</organism>
<sequence length="808" mass="88859">MMSDNVIAEGAVKIRDGKKWRSRWLRARKPSPVADCLVLYMYKERGVKERSVTLEHICGLEACVGGDGVPFILSILCLSQTTVLGFDSREVLQSWDLRLRYCLGEVHSFSVSVLPGTKLESGPATLHLCNNVLVIAKDLPAVIIGHWNLLDLRRYGPVSNGFVFEGGTRCGYWAGVFFLSCAEAEQISFLFDCIVRGISPSRGPFGLKPLLPEPSISAASAQDRLKHEAEELERRLSLLSHSTASSSRFSSSLAGDDRSISGSSDTSDTSQSDCSISGRPAPWNDPILPGSAETSHPQIPRMGSQVEEKLQVQTDPIRSRKLKESGRQNSSDSGIATGSHSSCTGSFSSYSRSLDAAGPGEEYRELFNLPEKHLCTCSTCPVHEYQVPSSLRFLYDSPRSLLEVSRHSSSPQDETGLIEPCSESSSQSDSELHKGEESQMRECQGFSCSKSCCDWTICSVPPAGMKSLFTTCPVCGGLKGTFPPHPGGTSLPAVPVPGGHSATPTADVTEPPTNQEPVEIRHSSLTNQDPWRPLSERSQPNEVYDSSLSDLPSHYSPAARADRSSIYEAMAASRHTVLYENCVQCRRGEDSCQLLRPAPPSRDVFVQELRRNIPESSCSSAVSLQRIPEEDNRERICAEKGRMDPAYEIMDSRSSDRSPEEERSRYELMKISPHLTEGDLRSECFCDFSVPFDVCVCVCVCMCDVCVFSLTGSVLTDRLRGDTVTYVNIPTSPTSKKQLHYMELELQESSAAVRGKSSSKYAQIDITATEAAHRAGSQHALGREEGLQRLEQQRRRRGLPHTEDRLFS</sequence>
<dbReference type="Pfam" id="PF02174">
    <property type="entry name" value="IRS"/>
    <property type="match status" value="1"/>
</dbReference>